<feature type="signal peptide" evidence="1">
    <location>
        <begin position="1"/>
        <end position="24"/>
    </location>
</feature>
<accession>A0A2I2FXW7</accession>
<dbReference type="GeneID" id="36550673"/>
<reference evidence="2 3" key="1">
    <citation type="submission" date="2016-12" db="EMBL/GenBank/DDBJ databases">
        <title>The genomes of Aspergillus section Nigri reveals drivers in fungal speciation.</title>
        <authorList>
            <consortium name="DOE Joint Genome Institute"/>
            <person name="Vesth T.C."/>
            <person name="Nybo J."/>
            <person name="Theobald S."/>
            <person name="Brandl J."/>
            <person name="Frisvad J.C."/>
            <person name="Nielsen K.F."/>
            <person name="Lyhne E.K."/>
            <person name="Kogle M.E."/>
            <person name="Kuo A."/>
            <person name="Riley R."/>
            <person name="Clum A."/>
            <person name="Nolan M."/>
            <person name="Lipzen A."/>
            <person name="Salamov A."/>
            <person name="Henrissat B."/>
            <person name="Wiebenga A."/>
            <person name="De Vries R.P."/>
            <person name="Grigoriev I.V."/>
            <person name="Mortensen U.H."/>
            <person name="Andersen M.R."/>
            <person name="Baker S.E."/>
        </authorList>
    </citation>
    <scope>NUCLEOTIDE SEQUENCE [LARGE SCALE GENOMIC DNA]</scope>
    <source>
        <strain evidence="2 3">IBT 23096</strain>
    </source>
</reference>
<evidence type="ECO:0000256" key="1">
    <source>
        <dbReference type="SAM" id="SignalP"/>
    </source>
</evidence>
<dbReference type="Proteomes" id="UP000234275">
    <property type="component" value="Unassembled WGS sequence"/>
</dbReference>
<organism evidence="2 3">
    <name type="scientific">Aspergillus steynii IBT 23096</name>
    <dbReference type="NCBI Taxonomy" id="1392250"/>
    <lineage>
        <taxon>Eukaryota</taxon>
        <taxon>Fungi</taxon>
        <taxon>Dikarya</taxon>
        <taxon>Ascomycota</taxon>
        <taxon>Pezizomycotina</taxon>
        <taxon>Eurotiomycetes</taxon>
        <taxon>Eurotiomycetidae</taxon>
        <taxon>Eurotiales</taxon>
        <taxon>Aspergillaceae</taxon>
        <taxon>Aspergillus</taxon>
        <taxon>Aspergillus subgen. Circumdati</taxon>
    </lineage>
</organism>
<sequence length="92" mass="10340">MVLRPCPTLTIALLSIYGWPLCLGEFCLQFVTCCHTVRSGLDVASGYNSYMYPRLMSVSRFFFVCLLAIDSCRSTLFVVYSHVEHSVYGVAI</sequence>
<protein>
    <recommendedName>
        <fullName evidence="4">Secreted protein</fullName>
    </recommendedName>
</protein>
<dbReference type="AlphaFoldDB" id="A0A2I2FXW7"/>
<evidence type="ECO:0008006" key="4">
    <source>
        <dbReference type="Google" id="ProtNLM"/>
    </source>
</evidence>
<keyword evidence="3" id="KW-1185">Reference proteome</keyword>
<proteinExistence type="predicted"/>
<dbReference type="VEuPathDB" id="FungiDB:P170DRAFT_244516"/>
<dbReference type="RefSeq" id="XP_024700776.1">
    <property type="nucleotide sequence ID" value="XM_024842974.1"/>
</dbReference>
<evidence type="ECO:0000313" key="2">
    <source>
        <dbReference type="EMBL" id="PLB45474.1"/>
    </source>
</evidence>
<evidence type="ECO:0000313" key="3">
    <source>
        <dbReference type="Proteomes" id="UP000234275"/>
    </source>
</evidence>
<gene>
    <name evidence="2" type="ORF">P170DRAFT_244516</name>
</gene>
<feature type="chain" id="PRO_5014172506" description="Secreted protein" evidence="1">
    <location>
        <begin position="25"/>
        <end position="92"/>
    </location>
</feature>
<comment type="caution">
    <text evidence="2">The sequence shown here is derived from an EMBL/GenBank/DDBJ whole genome shotgun (WGS) entry which is preliminary data.</text>
</comment>
<name>A0A2I2FXW7_9EURO</name>
<keyword evidence="1" id="KW-0732">Signal</keyword>
<dbReference type="EMBL" id="MSFO01000007">
    <property type="protein sequence ID" value="PLB45474.1"/>
    <property type="molecule type" value="Genomic_DNA"/>
</dbReference>